<dbReference type="InterPro" id="IPR002765">
    <property type="entry name" value="UPF0145_YbjQ-like"/>
</dbReference>
<comment type="caution">
    <text evidence="2">The sequence shown here is derived from an EMBL/GenBank/DDBJ whole genome shotgun (WGS) entry which is preliminary data.</text>
</comment>
<dbReference type="InterPro" id="IPR035439">
    <property type="entry name" value="UPF0145_dom_sf"/>
</dbReference>
<dbReference type="PANTHER" id="PTHR34068">
    <property type="entry name" value="UPF0145 PROTEIN YBJQ"/>
    <property type="match status" value="1"/>
</dbReference>
<name>A0A6L5YB64_9BACT</name>
<organism evidence="2 3">
    <name type="scientific">Pyramidobacter porci</name>
    <dbReference type="NCBI Taxonomy" id="2605789"/>
    <lineage>
        <taxon>Bacteria</taxon>
        <taxon>Thermotogati</taxon>
        <taxon>Synergistota</taxon>
        <taxon>Synergistia</taxon>
        <taxon>Synergistales</taxon>
        <taxon>Dethiosulfovibrionaceae</taxon>
        <taxon>Pyramidobacter</taxon>
    </lineage>
</organism>
<dbReference type="Pfam" id="PF01906">
    <property type="entry name" value="YbjQ_1"/>
    <property type="match status" value="1"/>
</dbReference>
<accession>A0A6L5YB64</accession>
<dbReference type="EMBL" id="VUNH01000001">
    <property type="protein sequence ID" value="MST54727.1"/>
    <property type="molecule type" value="Genomic_DNA"/>
</dbReference>
<dbReference type="SUPFAM" id="SSF117782">
    <property type="entry name" value="YbjQ-like"/>
    <property type="match status" value="1"/>
</dbReference>
<keyword evidence="3" id="KW-1185">Reference proteome</keyword>
<dbReference type="PANTHER" id="PTHR34068:SF2">
    <property type="entry name" value="UPF0145 PROTEIN SCO3412"/>
    <property type="match status" value="1"/>
</dbReference>
<evidence type="ECO:0000313" key="3">
    <source>
        <dbReference type="Proteomes" id="UP000473699"/>
    </source>
</evidence>
<gene>
    <name evidence="2" type="ORF">FYJ74_01480</name>
</gene>
<protein>
    <submittedName>
        <fullName evidence="2">YbjQ family protein</fullName>
    </submittedName>
</protein>
<evidence type="ECO:0000313" key="2">
    <source>
        <dbReference type="EMBL" id="MST54727.1"/>
    </source>
</evidence>
<sequence length="110" mass="11347">MDKKEIALSTGAVPPPGVAELGLVTGSCVISTSILGDALATLRNMSVGGELKQYTELLRMSTEKAIARLGEKACERGADGVYAIQFMAPQVAGGAAEVVAVGTAYKFNDK</sequence>
<dbReference type="RefSeq" id="WP_154527845.1">
    <property type="nucleotide sequence ID" value="NZ_VUNH01000001.1"/>
</dbReference>
<proteinExistence type="inferred from homology"/>
<dbReference type="AlphaFoldDB" id="A0A6L5YB64"/>
<dbReference type="Proteomes" id="UP000473699">
    <property type="component" value="Unassembled WGS sequence"/>
</dbReference>
<comment type="similarity">
    <text evidence="1">Belongs to the UPF0145 family.</text>
</comment>
<dbReference type="Gene3D" id="3.30.110.70">
    <property type="entry name" value="Hypothetical protein apc22750. Chain B"/>
    <property type="match status" value="1"/>
</dbReference>
<evidence type="ECO:0000256" key="1">
    <source>
        <dbReference type="ARBA" id="ARBA00010751"/>
    </source>
</evidence>
<reference evidence="2 3" key="1">
    <citation type="submission" date="2019-08" db="EMBL/GenBank/DDBJ databases">
        <title>In-depth cultivation of the pig gut microbiome towards novel bacterial diversity and tailored functional studies.</title>
        <authorList>
            <person name="Wylensek D."/>
            <person name="Hitch T.C.A."/>
            <person name="Clavel T."/>
        </authorList>
    </citation>
    <scope>NUCLEOTIDE SEQUENCE [LARGE SCALE GENOMIC DNA]</scope>
    <source>
        <strain evidence="2 3">SM-530-WT-4B</strain>
    </source>
</reference>